<dbReference type="Pfam" id="PF09457">
    <property type="entry name" value="RBD-FIP"/>
    <property type="match status" value="1"/>
</dbReference>
<dbReference type="GO" id="GO:0015031">
    <property type="term" value="P:protein transport"/>
    <property type="evidence" value="ECO:0007669"/>
    <property type="project" value="UniProtKB-KW"/>
</dbReference>
<evidence type="ECO:0000256" key="1">
    <source>
        <dbReference type="ARBA" id="ARBA00004172"/>
    </source>
</evidence>
<sequence length="542" mass="60751">MWSPTHVQVTVQRAKGLLTKGKHKTNDCFVTIGIGKEKYQTSVKEKATESVEWHEECELQIPSQGNTAEIVLTALHRNFLGVDEFLGTISVPLSSFDVYERPKNRWYTLENKPGKDNTKNRGELEVKIGFIVKAGSLTDLTKKERHKSSLGQLSTAAQSIGGSLLSIGSLEKRKGLKKLAKSIGNRVKGKSKNKLDKNEFDEIDEHYIRQSKQEPGEADPGVISEDDDEFAFDDLSHKSSTSSINVPVSSVITSGYSSNSTITTTPSSFGRTTNETNTSSSTTPPPSSPPANIAPNKPPRTTSVNSSPKSDNQEPDEWGRKLYGIQSNNQLKRWDNKSTPRILIDEPKDNHDISPAASPLPTSKIYDTPEPPSPAPREIINQSTKRNPIKDDKIIKDKILKDDKYLIRENSPNSRFDDKFMNENNKDKKQIKKDKKKNKGKNNFDDSSSERIIIGGEDGMKNTMINKSRLPHEILAQFEGKSREDLIELALQLQTEVIDKRKRLADMEDYIDSLLLRVIEASPRLLQNPYEINRRLSSPGKQ</sequence>
<dbReference type="InterPro" id="IPR037789">
    <property type="entry name" value="FIP_classI"/>
</dbReference>
<name>A0A835CRQ4_APHGI</name>
<dbReference type="OrthoDB" id="8956628at2759"/>
<evidence type="ECO:0000313" key="9">
    <source>
        <dbReference type="EMBL" id="KAF7993094.1"/>
    </source>
</evidence>
<dbReference type="InterPro" id="IPR000008">
    <property type="entry name" value="C2_dom"/>
</dbReference>
<dbReference type="InterPro" id="IPR019018">
    <property type="entry name" value="Rab-bd_FIP-RBD"/>
</dbReference>
<feature type="compositionally biased region" description="Basic and acidic residues" evidence="6">
    <location>
        <begin position="332"/>
        <end position="352"/>
    </location>
</feature>
<evidence type="ECO:0000259" key="8">
    <source>
        <dbReference type="PROSITE" id="PS51511"/>
    </source>
</evidence>
<evidence type="ECO:0000256" key="3">
    <source>
        <dbReference type="ARBA" id="ARBA00022553"/>
    </source>
</evidence>
<dbReference type="InterPro" id="IPR037245">
    <property type="entry name" value="FIP-RBD_C_sf"/>
</dbReference>
<feature type="region of interest" description="Disordered" evidence="6">
    <location>
        <begin position="251"/>
        <end position="392"/>
    </location>
</feature>
<dbReference type="GO" id="GO:0031267">
    <property type="term" value="F:small GTPase binding"/>
    <property type="evidence" value="ECO:0007669"/>
    <property type="project" value="InterPro"/>
</dbReference>
<gene>
    <name evidence="9" type="ORF">HCN44_005875</name>
</gene>
<dbReference type="GO" id="GO:0055037">
    <property type="term" value="C:recycling endosome"/>
    <property type="evidence" value="ECO:0007669"/>
    <property type="project" value="UniProtKB-SubCell"/>
</dbReference>
<dbReference type="Gene3D" id="2.60.40.150">
    <property type="entry name" value="C2 domain"/>
    <property type="match status" value="1"/>
</dbReference>
<feature type="compositionally biased region" description="Low complexity" evidence="6">
    <location>
        <begin position="251"/>
        <end position="282"/>
    </location>
</feature>
<keyword evidence="10" id="KW-1185">Reference proteome</keyword>
<evidence type="ECO:0000256" key="5">
    <source>
        <dbReference type="ARBA" id="ARBA00022927"/>
    </source>
</evidence>
<evidence type="ECO:0000256" key="2">
    <source>
        <dbReference type="ARBA" id="ARBA00022448"/>
    </source>
</evidence>
<dbReference type="EMBL" id="JACMRX010000003">
    <property type="protein sequence ID" value="KAF7993094.1"/>
    <property type="molecule type" value="Genomic_DNA"/>
</dbReference>
<dbReference type="Gene3D" id="1.20.5.2440">
    <property type="match status" value="1"/>
</dbReference>
<feature type="domain" description="C2" evidence="7">
    <location>
        <begin position="1"/>
        <end position="107"/>
    </location>
</feature>
<dbReference type="FunFam" id="2.60.40.150:FF:000151">
    <property type="entry name" value="Rab11 family-interacting protein 1"/>
    <property type="match status" value="1"/>
</dbReference>
<dbReference type="AlphaFoldDB" id="A0A835CRQ4"/>
<dbReference type="InterPro" id="IPR035892">
    <property type="entry name" value="C2_domain_sf"/>
</dbReference>
<keyword evidence="3" id="KW-0597">Phosphoprotein</keyword>
<dbReference type="SUPFAM" id="SSF144270">
    <property type="entry name" value="Eferin C-derminal domain-like"/>
    <property type="match status" value="1"/>
</dbReference>
<feature type="compositionally biased region" description="Polar residues" evidence="6">
    <location>
        <begin position="300"/>
        <end position="310"/>
    </location>
</feature>
<proteinExistence type="predicted"/>
<accession>A0A835CRQ4</accession>
<comment type="caution">
    <text evidence="9">The sequence shown here is derived from an EMBL/GenBank/DDBJ whole genome shotgun (WGS) entry which is preliminary data.</text>
</comment>
<dbReference type="GO" id="GO:0045055">
    <property type="term" value="P:regulated exocytosis"/>
    <property type="evidence" value="ECO:0007669"/>
    <property type="project" value="TreeGrafter"/>
</dbReference>
<dbReference type="PROSITE" id="PS51511">
    <property type="entry name" value="FIP_RBD"/>
    <property type="match status" value="1"/>
</dbReference>
<feature type="domain" description="FIP-RBD" evidence="8">
    <location>
        <begin position="467"/>
        <end position="529"/>
    </location>
</feature>
<evidence type="ECO:0000256" key="6">
    <source>
        <dbReference type="SAM" id="MobiDB-lite"/>
    </source>
</evidence>
<keyword evidence="4" id="KW-0967">Endosome</keyword>
<dbReference type="SMART" id="SM00239">
    <property type="entry name" value="C2"/>
    <property type="match status" value="1"/>
</dbReference>
<feature type="compositionally biased region" description="Basic and acidic residues" evidence="6">
    <location>
        <begin position="415"/>
        <end position="428"/>
    </location>
</feature>
<evidence type="ECO:0000259" key="7">
    <source>
        <dbReference type="PROSITE" id="PS50004"/>
    </source>
</evidence>
<dbReference type="PANTHER" id="PTHR15746">
    <property type="entry name" value="RAB11-RELATED"/>
    <property type="match status" value="1"/>
</dbReference>
<comment type="subcellular location">
    <subcellularLocation>
        <location evidence="1">Recycling endosome</location>
    </subcellularLocation>
</comment>
<feature type="compositionally biased region" description="Basic residues" evidence="6">
    <location>
        <begin position="429"/>
        <end position="440"/>
    </location>
</feature>
<keyword evidence="2" id="KW-0813">Transport</keyword>
<evidence type="ECO:0000313" key="10">
    <source>
        <dbReference type="Proteomes" id="UP000639338"/>
    </source>
</evidence>
<dbReference type="Proteomes" id="UP000639338">
    <property type="component" value="Unassembled WGS sequence"/>
</dbReference>
<keyword evidence="5" id="KW-0653">Protein transport</keyword>
<organism evidence="9 10">
    <name type="scientific">Aphidius gifuensis</name>
    <name type="common">Parasitoid wasp</name>
    <dbReference type="NCBI Taxonomy" id="684658"/>
    <lineage>
        <taxon>Eukaryota</taxon>
        <taxon>Metazoa</taxon>
        <taxon>Ecdysozoa</taxon>
        <taxon>Arthropoda</taxon>
        <taxon>Hexapoda</taxon>
        <taxon>Insecta</taxon>
        <taxon>Pterygota</taxon>
        <taxon>Neoptera</taxon>
        <taxon>Endopterygota</taxon>
        <taxon>Hymenoptera</taxon>
        <taxon>Apocrita</taxon>
        <taxon>Ichneumonoidea</taxon>
        <taxon>Braconidae</taxon>
        <taxon>Aphidiinae</taxon>
        <taxon>Aphidius</taxon>
    </lineage>
</organism>
<reference evidence="9 10" key="1">
    <citation type="submission" date="2020-08" db="EMBL/GenBank/DDBJ databases">
        <title>Aphidius gifuensis genome sequencing and assembly.</title>
        <authorList>
            <person name="Du Z."/>
        </authorList>
    </citation>
    <scope>NUCLEOTIDE SEQUENCE [LARGE SCALE GENOMIC DNA]</scope>
    <source>
        <strain evidence="9">YNYX2018</strain>
        <tissue evidence="9">Adults</tissue>
    </source>
</reference>
<dbReference type="SUPFAM" id="SSF49562">
    <property type="entry name" value="C2 domain (Calcium/lipid-binding domain, CaLB)"/>
    <property type="match status" value="1"/>
</dbReference>
<feature type="region of interest" description="Disordered" evidence="6">
    <location>
        <begin position="411"/>
        <end position="450"/>
    </location>
</feature>
<dbReference type="PANTHER" id="PTHR15746:SF23">
    <property type="entry name" value="RAB11 INTERACTING PROTEIN, ISOFORM A"/>
    <property type="match status" value="1"/>
</dbReference>
<evidence type="ECO:0000256" key="4">
    <source>
        <dbReference type="ARBA" id="ARBA00022753"/>
    </source>
</evidence>
<dbReference type="Pfam" id="PF00168">
    <property type="entry name" value="C2"/>
    <property type="match status" value="1"/>
</dbReference>
<protein>
    <submittedName>
        <fullName evidence="9">Uncharacterized protein</fullName>
    </submittedName>
</protein>
<dbReference type="PROSITE" id="PS50004">
    <property type="entry name" value="C2"/>
    <property type="match status" value="1"/>
</dbReference>